<dbReference type="InterPro" id="IPR023296">
    <property type="entry name" value="Glyco_hydro_beta-prop_sf"/>
</dbReference>
<sequence length="151" mass="16475">MFAYTNDFRTFTTAQTYIAASGPIIDLTILPLGGSSYVRFIKDENVLKVYQESSTTGLTGTWTRVGTSGSFISNTVTEGPLVFQDNQQAGLVHLFMDAYTTANGYIPFRTTNIASGTWTADSTSGFPTLLKHGVVKPVNQAQYNAIQSKWP</sequence>
<gene>
    <name evidence="1" type="ORF">V5O48_018321</name>
</gene>
<evidence type="ECO:0000313" key="1">
    <source>
        <dbReference type="EMBL" id="KAL0563745.1"/>
    </source>
</evidence>
<proteinExistence type="predicted"/>
<accession>A0ABR3ELM6</accession>
<organism evidence="1 2">
    <name type="scientific">Marasmius crinis-equi</name>
    <dbReference type="NCBI Taxonomy" id="585013"/>
    <lineage>
        <taxon>Eukaryota</taxon>
        <taxon>Fungi</taxon>
        <taxon>Dikarya</taxon>
        <taxon>Basidiomycota</taxon>
        <taxon>Agaricomycotina</taxon>
        <taxon>Agaricomycetes</taxon>
        <taxon>Agaricomycetidae</taxon>
        <taxon>Agaricales</taxon>
        <taxon>Marasmiineae</taxon>
        <taxon>Marasmiaceae</taxon>
        <taxon>Marasmius</taxon>
    </lineage>
</organism>
<reference evidence="1 2" key="1">
    <citation type="submission" date="2024-02" db="EMBL/GenBank/DDBJ databases">
        <title>A draft genome for the cacao thread blight pathogen Marasmius crinis-equi.</title>
        <authorList>
            <person name="Cohen S.P."/>
            <person name="Baruah I.K."/>
            <person name="Amoako-Attah I."/>
            <person name="Bukari Y."/>
            <person name="Meinhardt L.W."/>
            <person name="Bailey B.A."/>
        </authorList>
    </citation>
    <scope>NUCLEOTIDE SEQUENCE [LARGE SCALE GENOMIC DNA]</scope>
    <source>
        <strain evidence="1 2">GH-76</strain>
    </source>
</reference>
<name>A0ABR3ELM6_9AGAR</name>
<evidence type="ECO:0000313" key="2">
    <source>
        <dbReference type="Proteomes" id="UP001465976"/>
    </source>
</evidence>
<dbReference type="Proteomes" id="UP001465976">
    <property type="component" value="Unassembled WGS sequence"/>
</dbReference>
<keyword evidence="2" id="KW-1185">Reference proteome</keyword>
<dbReference type="SUPFAM" id="SSF75005">
    <property type="entry name" value="Arabinanase/levansucrase/invertase"/>
    <property type="match status" value="1"/>
</dbReference>
<comment type="caution">
    <text evidence="1">The sequence shown here is derived from an EMBL/GenBank/DDBJ whole genome shotgun (WGS) entry which is preliminary data.</text>
</comment>
<protein>
    <submittedName>
        <fullName evidence="1">Uncharacterized protein</fullName>
    </submittedName>
</protein>
<dbReference type="EMBL" id="JBAHYK010003234">
    <property type="protein sequence ID" value="KAL0563745.1"/>
    <property type="molecule type" value="Genomic_DNA"/>
</dbReference>